<dbReference type="Pfam" id="PF03551">
    <property type="entry name" value="PadR"/>
    <property type="match status" value="1"/>
</dbReference>
<proteinExistence type="predicted"/>
<comment type="caution">
    <text evidence="2">The sequence shown here is derived from an EMBL/GenBank/DDBJ whole genome shotgun (WGS) entry which is preliminary data.</text>
</comment>
<dbReference type="InterPro" id="IPR052509">
    <property type="entry name" value="Metal_resp_DNA-bind_regulator"/>
</dbReference>
<dbReference type="EMBL" id="DTDV01000023">
    <property type="protein sequence ID" value="HGK24500.1"/>
    <property type="molecule type" value="Genomic_DNA"/>
</dbReference>
<feature type="domain" description="Transcription regulator PadR N-terminal" evidence="1">
    <location>
        <begin position="27"/>
        <end position="98"/>
    </location>
</feature>
<dbReference type="Gene3D" id="1.10.10.10">
    <property type="entry name" value="Winged helix-like DNA-binding domain superfamily/Winged helix DNA-binding domain"/>
    <property type="match status" value="1"/>
</dbReference>
<sequence length="124" mass="14335">MKSTRKCRTRVTGLSPTFWLRAWMVVSLSERELHGYELISSLSELFPNLLSPGIGGMGRGYRILKDLEEEGIIIGRWDVEGTGPAKKIYRLTSEGEKLREDIIKHVEEMQDYINKFLELTSKRF</sequence>
<dbReference type="InterPro" id="IPR036390">
    <property type="entry name" value="WH_DNA-bd_sf"/>
</dbReference>
<dbReference type="InterPro" id="IPR005149">
    <property type="entry name" value="Tscrpt_reg_PadR_N"/>
</dbReference>
<dbReference type="SUPFAM" id="SSF46785">
    <property type="entry name" value="Winged helix' DNA-binding domain"/>
    <property type="match status" value="1"/>
</dbReference>
<evidence type="ECO:0000259" key="1">
    <source>
        <dbReference type="Pfam" id="PF03551"/>
    </source>
</evidence>
<dbReference type="AlphaFoldDB" id="A0A7C2CKZ9"/>
<organism evidence="2">
    <name type="scientific">Dictyoglomus thermophilum</name>
    <dbReference type="NCBI Taxonomy" id="14"/>
    <lineage>
        <taxon>Bacteria</taxon>
        <taxon>Pseudomonadati</taxon>
        <taxon>Dictyoglomota</taxon>
        <taxon>Dictyoglomia</taxon>
        <taxon>Dictyoglomales</taxon>
        <taxon>Dictyoglomaceae</taxon>
        <taxon>Dictyoglomus</taxon>
    </lineage>
</organism>
<dbReference type="PANTHER" id="PTHR33169">
    <property type="entry name" value="PADR-FAMILY TRANSCRIPTIONAL REGULATOR"/>
    <property type="match status" value="1"/>
</dbReference>
<accession>A0A7C2CKZ9</accession>
<gene>
    <name evidence="2" type="ORF">ENU78_08795</name>
</gene>
<protein>
    <submittedName>
        <fullName evidence="2">PadR family transcriptional regulator</fullName>
    </submittedName>
</protein>
<reference evidence="2" key="1">
    <citation type="journal article" date="2020" name="mSystems">
        <title>Genome- and Community-Level Interaction Insights into Carbon Utilization and Element Cycling Functions of Hydrothermarchaeota in Hydrothermal Sediment.</title>
        <authorList>
            <person name="Zhou Z."/>
            <person name="Liu Y."/>
            <person name="Xu W."/>
            <person name="Pan J."/>
            <person name="Luo Z.H."/>
            <person name="Li M."/>
        </authorList>
    </citation>
    <scope>NUCLEOTIDE SEQUENCE [LARGE SCALE GENOMIC DNA]</scope>
    <source>
        <strain evidence="2">SpSt-70</strain>
    </source>
</reference>
<evidence type="ECO:0000313" key="2">
    <source>
        <dbReference type="EMBL" id="HGK24500.1"/>
    </source>
</evidence>
<dbReference type="PANTHER" id="PTHR33169:SF14">
    <property type="entry name" value="TRANSCRIPTIONAL REGULATOR RV3488"/>
    <property type="match status" value="1"/>
</dbReference>
<name>A0A7C2CKZ9_DICTH</name>
<dbReference type="InterPro" id="IPR036388">
    <property type="entry name" value="WH-like_DNA-bd_sf"/>
</dbReference>